<organism evidence="2 3">
    <name type="scientific">Hafnia paralvei</name>
    <dbReference type="NCBI Taxonomy" id="546367"/>
    <lineage>
        <taxon>Bacteria</taxon>
        <taxon>Pseudomonadati</taxon>
        <taxon>Pseudomonadota</taxon>
        <taxon>Gammaproteobacteria</taxon>
        <taxon>Enterobacterales</taxon>
        <taxon>Hafniaceae</taxon>
        <taxon>Hafnia</taxon>
    </lineage>
</organism>
<accession>A0A4Q9EFW2</accession>
<dbReference type="InterPro" id="IPR041687">
    <property type="entry name" value="HTH_46"/>
</dbReference>
<evidence type="ECO:0000313" key="2">
    <source>
        <dbReference type="EMBL" id="TBM21019.1"/>
    </source>
</evidence>
<dbReference type="AlphaFoldDB" id="A0A4Q9EFW2"/>
<name>A0A4Q9EFW2_9GAMM</name>
<feature type="domain" description="IprA winged helix-turn-helix" evidence="1">
    <location>
        <begin position="150"/>
        <end position="215"/>
    </location>
</feature>
<protein>
    <recommendedName>
        <fullName evidence="1">IprA winged helix-turn-helix domain-containing protein</fullName>
    </recommendedName>
</protein>
<dbReference type="RefSeq" id="WP_130960644.1">
    <property type="nucleotide sequence ID" value="NZ_SITD01000069.1"/>
</dbReference>
<sequence length="216" mass="24886">MSNNIVNLTRPKEKPLSSLKQLFSLLIPHSVPFYPQSKQFSFHKKSEELQVLLLIKGRIEIYTHSCQILFVDIDAPAILGMQGSELLYEAYQFQIGRKSDETIMRTVPLSRCIEILTQSHGLSAMLDYQRYIRDYQLYRNTILACKKTQDIVCALLNEISEFPPEKRVKINVANYIGERSTLARSGIMKVLALMKEENYIQTEKGKLVKILKQFPA</sequence>
<evidence type="ECO:0000313" key="3">
    <source>
        <dbReference type="Proteomes" id="UP000293380"/>
    </source>
</evidence>
<reference evidence="2 3" key="1">
    <citation type="submission" date="2019-02" db="EMBL/GenBank/DDBJ databases">
        <title>Comparative genomic analysis of the Hafnia genus genomes.</title>
        <authorList>
            <person name="Zhiqiu Y."/>
            <person name="Chao Y."/>
            <person name="Yuhui D."/>
            <person name="Di H."/>
            <person name="Bin L."/>
        </authorList>
    </citation>
    <scope>NUCLEOTIDE SEQUENCE [LARGE SCALE GENOMIC DNA]</scope>
    <source>
        <strain evidence="2 3">PCM_1194</strain>
    </source>
</reference>
<gene>
    <name evidence="2" type="ORF">EYY89_21780</name>
</gene>
<dbReference type="Pfam" id="PF15977">
    <property type="entry name" value="HTH_46"/>
    <property type="match status" value="1"/>
</dbReference>
<dbReference type="Proteomes" id="UP000293380">
    <property type="component" value="Unassembled WGS sequence"/>
</dbReference>
<evidence type="ECO:0000259" key="1">
    <source>
        <dbReference type="Pfam" id="PF15977"/>
    </source>
</evidence>
<dbReference type="EMBL" id="SITD01000069">
    <property type="protein sequence ID" value="TBM21019.1"/>
    <property type="molecule type" value="Genomic_DNA"/>
</dbReference>
<proteinExistence type="predicted"/>
<comment type="caution">
    <text evidence="2">The sequence shown here is derived from an EMBL/GenBank/DDBJ whole genome shotgun (WGS) entry which is preliminary data.</text>
</comment>